<reference evidence="1 2" key="1">
    <citation type="journal article" date="2019" name="Nat. Ecol. Evol.">
        <title>Megaphylogeny resolves global patterns of mushroom evolution.</title>
        <authorList>
            <person name="Varga T."/>
            <person name="Krizsan K."/>
            <person name="Foldi C."/>
            <person name="Dima B."/>
            <person name="Sanchez-Garcia M."/>
            <person name="Sanchez-Ramirez S."/>
            <person name="Szollosi G.J."/>
            <person name="Szarkandi J.G."/>
            <person name="Papp V."/>
            <person name="Albert L."/>
            <person name="Andreopoulos W."/>
            <person name="Angelini C."/>
            <person name="Antonin V."/>
            <person name="Barry K.W."/>
            <person name="Bougher N.L."/>
            <person name="Buchanan P."/>
            <person name="Buyck B."/>
            <person name="Bense V."/>
            <person name="Catcheside P."/>
            <person name="Chovatia M."/>
            <person name="Cooper J."/>
            <person name="Damon W."/>
            <person name="Desjardin D."/>
            <person name="Finy P."/>
            <person name="Geml J."/>
            <person name="Haridas S."/>
            <person name="Hughes K."/>
            <person name="Justo A."/>
            <person name="Karasinski D."/>
            <person name="Kautmanova I."/>
            <person name="Kiss B."/>
            <person name="Kocsube S."/>
            <person name="Kotiranta H."/>
            <person name="LaButti K.M."/>
            <person name="Lechner B.E."/>
            <person name="Liimatainen K."/>
            <person name="Lipzen A."/>
            <person name="Lukacs Z."/>
            <person name="Mihaltcheva S."/>
            <person name="Morgado L.N."/>
            <person name="Niskanen T."/>
            <person name="Noordeloos M.E."/>
            <person name="Ohm R.A."/>
            <person name="Ortiz-Santana B."/>
            <person name="Ovrebo C."/>
            <person name="Racz N."/>
            <person name="Riley R."/>
            <person name="Savchenko A."/>
            <person name="Shiryaev A."/>
            <person name="Soop K."/>
            <person name="Spirin V."/>
            <person name="Szebenyi C."/>
            <person name="Tomsovsky M."/>
            <person name="Tulloss R.E."/>
            <person name="Uehling J."/>
            <person name="Grigoriev I.V."/>
            <person name="Vagvolgyi C."/>
            <person name="Papp T."/>
            <person name="Martin F.M."/>
            <person name="Miettinen O."/>
            <person name="Hibbett D.S."/>
            <person name="Nagy L.G."/>
        </authorList>
    </citation>
    <scope>NUCLEOTIDE SEQUENCE [LARGE SCALE GENOMIC DNA]</scope>
    <source>
        <strain evidence="1 2">CBS 121175</strain>
    </source>
</reference>
<protein>
    <submittedName>
        <fullName evidence="1">Uncharacterized protein</fullName>
    </submittedName>
</protein>
<gene>
    <name evidence="1" type="ORF">FA15DRAFT_669446</name>
</gene>
<dbReference type="EMBL" id="ML210198">
    <property type="protein sequence ID" value="TFK24576.1"/>
    <property type="molecule type" value="Genomic_DNA"/>
</dbReference>
<dbReference type="AlphaFoldDB" id="A0A5C3KVK6"/>
<evidence type="ECO:0000313" key="1">
    <source>
        <dbReference type="EMBL" id="TFK24576.1"/>
    </source>
</evidence>
<sequence>MSPFTSSFLFFASISDSARFSRTPPGLCFVRLHFYFCILAAKTCPAGCKDGAMPQILSGTSTAPVPYNILRDFTSPNIPSFNLPFSLLVLFCVPPVLPKSLTPSWLRVPRLVAFTLSRPMTAPAPYIHNHHVLVAPFQLVLALVLVLGSQ</sequence>
<name>A0A5C3KVK6_COPMA</name>
<organism evidence="1 2">
    <name type="scientific">Coprinopsis marcescibilis</name>
    <name type="common">Agaric fungus</name>
    <name type="synonym">Psathyrella marcescibilis</name>
    <dbReference type="NCBI Taxonomy" id="230819"/>
    <lineage>
        <taxon>Eukaryota</taxon>
        <taxon>Fungi</taxon>
        <taxon>Dikarya</taxon>
        <taxon>Basidiomycota</taxon>
        <taxon>Agaricomycotina</taxon>
        <taxon>Agaricomycetes</taxon>
        <taxon>Agaricomycetidae</taxon>
        <taxon>Agaricales</taxon>
        <taxon>Agaricineae</taxon>
        <taxon>Psathyrellaceae</taxon>
        <taxon>Coprinopsis</taxon>
    </lineage>
</organism>
<dbReference type="Proteomes" id="UP000307440">
    <property type="component" value="Unassembled WGS sequence"/>
</dbReference>
<keyword evidence="2" id="KW-1185">Reference proteome</keyword>
<proteinExistence type="predicted"/>
<accession>A0A5C3KVK6</accession>
<evidence type="ECO:0000313" key="2">
    <source>
        <dbReference type="Proteomes" id="UP000307440"/>
    </source>
</evidence>